<dbReference type="Proteomes" id="UP001056201">
    <property type="component" value="Chromosome 2"/>
</dbReference>
<dbReference type="EMBL" id="CP097636">
    <property type="protein sequence ID" value="URI11015.1"/>
    <property type="molecule type" value="Genomic_DNA"/>
</dbReference>
<feature type="chain" id="PRO_5045189131" evidence="1">
    <location>
        <begin position="20"/>
        <end position="185"/>
    </location>
</feature>
<feature type="signal peptide" evidence="1">
    <location>
        <begin position="1"/>
        <end position="19"/>
    </location>
</feature>
<sequence>MQRRVLLMAAAATGAGLLAGCAALPRTVVITEAQLQERLAGQFPQRRRVMSLLDLDIGAPALKLLPEQGRVAARLTVDASERLTRKSATGTVDADSALRFEPSDMSLRLYQVRVARFELADAGGAWPAPVRQAAAVVAEQLLEDQPVWRASSSQADRLRRAGVRDVQVRITAAGIELTLDEGTPR</sequence>
<evidence type="ECO:0000313" key="2">
    <source>
        <dbReference type="EMBL" id="URI11015.1"/>
    </source>
</evidence>
<dbReference type="PROSITE" id="PS51257">
    <property type="entry name" value="PROKAR_LIPOPROTEIN"/>
    <property type="match status" value="1"/>
</dbReference>
<dbReference type="Gene3D" id="3.15.10.40">
    <property type="entry name" value="Uncharacterised protein PF07273, DUF1439"/>
    <property type="match status" value="1"/>
</dbReference>
<organism evidence="2 3">
    <name type="scientific">Aquincola tertiaricarbonis</name>
    <dbReference type="NCBI Taxonomy" id="391953"/>
    <lineage>
        <taxon>Bacteria</taxon>
        <taxon>Pseudomonadati</taxon>
        <taxon>Pseudomonadota</taxon>
        <taxon>Betaproteobacteria</taxon>
        <taxon>Burkholderiales</taxon>
        <taxon>Sphaerotilaceae</taxon>
        <taxon>Aquincola</taxon>
    </lineage>
</organism>
<protein>
    <submittedName>
        <fullName evidence="2">DUF1439 domain-containing protein</fullName>
    </submittedName>
</protein>
<evidence type="ECO:0000256" key="1">
    <source>
        <dbReference type="SAM" id="SignalP"/>
    </source>
</evidence>
<reference evidence="2" key="1">
    <citation type="submission" date="2022-05" db="EMBL/GenBank/DDBJ databases">
        <title>An RpoN-dependent PEP-CTERM gene is involved in floc formation of an Aquincola tertiaricarbonis strain.</title>
        <authorList>
            <person name="Qiu D."/>
            <person name="Xia M."/>
        </authorList>
    </citation>
    <scope>NUCLEOTIDE SEQUENCE</scope>
    <source>
        <strain evidence="2">RN12</strain>
    </source>
</reference>
<name>A0ABY4SI71_AQUTE</name>
<dbReference type="RefSeq" id="WP_250199213.1">
    <property type="nucleotide sequence ID" value="NZ_CP097636.1"/>
</dbReference>
<proteinExistence type="predicted"/>
<gene>
    <name evidence="2" type="ORF">MW290_18775</name>
</gene>
<evidence type="ECO:0000313" key="3">
    <source>
        <dbReference type="Proteomes" id="UP001056201"/>
    </source>
</evidence>
<keyword evidence="3" id="KW-1185">Reference proteome</keyword>
<keyword evidence="1" id="KW-0732">Signal</keyword>
<accession>A0ABY4SI71</accession>